<dbReference type="Proteomes" id="UP000317344">
    <property type="component" value="Chromosome"/>
</dbReference>
<dbReference type="SUPFAM" id="SSF159245">
    <property type="entry name" value="AttH-like"/>
    <property type="match status" value="1"/>
</dbReference>
<accession>A0A516X7D7</accession>
<dbReference type="RefSeq" id="WP_143910392.1">
    <property type="nucleotide sequence ID" value="NZ_CP041765.1"/>
</dbReference>
<dbReference type="AlphaFoldDB" id="A0A516X7D7"/>
<proteinExistence type="predicted"/>
<gene>
    <name evidence="2" type="ORF">FO059_03190</name>
</gene>
<dbReference type="OrthoDB" id="333076at2"/>
<dbReference type="KEGG" id="toy:FO059_03190"/>
<feature type="region of interest" description="Disordered" evidence="1">
    <location>
        <begin position="173"/>
        <end position="201"/>
    </location>
</feature>
<reference evidence="2 3" key="1">
    <citation type="submission" date="2019-07" db="EMBL/GenBank/DDBJ databases">
        <title>Tomitella cavernea sp. nov., an actinomycete isolated from soil.</title>
        <authorList>
            <person name="Cheng J."/>
        </authorList>
    </citation>
    <scope>NUCLEOTIDE SEQUENCE [LARGE SCALE GENOMIC DNA]</scope>
    <source>
        <strain evidence="2 3">HY188</strain>
    </source>
</reference>
<name>A0A516X7D7_9ACTN</name>
<reference evidence="2 3" key="2">
    <citation type="submission" date="2019-07" db="EMBL/GenBank/DDBJ databases">
        <authorList>
            <person name="Huang Y."/>
        </authorList>
    </citation>
    <scope>NUCLEOTIDE SEQUENCE [LARGE SCALE GENOMIC DNA]</scope>
    <source>
        <strain evidence="2 3">HY188</strain>
    </source>
</reference>
<keyword evidence="3" id="KW-1185">Reference proteome</keyword>
<evidence type="ECO:0000313" key="2">
    <source>
        <dbReference type="EMBL" id="QDQ98988.1"/>
    </source>
</evidence>
<sequence length="387" mass="43370">MDDYPVHQISEVVRHVGTSDRNFYDRYYFNCAPRFDGQGQSGVDGPFALIIGLGQYPNLGVADAFAVLRRGDDHLVVRASKALGEDRMDTSVGPFRLEVIEGLRRLRVVLEASPDNPDLSFDLTFTADSPAHLEARHFDRSLERVTFDTQRFVQSGTWSGSVTVEQVRTPVEDHQWSGNRDRSWGVRPVGEPEPPGRRADPAETERSCFFWIYAVLRFSEFVIITILQEDADGARIVEDAVRLWRDPERAPETLALPEHTLRFAPGGREVTHAELVFQRRDPSGGLADPLRVECTPAVACYIGVGTGYGLEQDWRHGMWQGPLTVQQLRRAVPEIAPWERMLCPVDNLVRCTLSEDGGIEEGEGLFECAVIGTYPRYGFHGLGDVAE</sequence>
<evidence type="ECO:0000313" key="3">
    <source>
        <dbReference type="Proteomes" id="UP000317344"/>
    </source>
</evidence>
<evidence type="ECO:0000256" key="1">
    <source>
        <dbReference type="SAM" id="MobiDB-lite"/>
    </source>
</evidence>
<protein>
    <submittedName>
        <fullName evidence="2">Uncharacterized protein</fullName>
    </submittedName>
</protein>
<feature type="compositionally biased region" description="Basic and acidic residues" evidence="1">
    <location>
        <begin position="173"/>
        <end position="184"/>
    </location>
</feature>
<organism evidence="2 3">
    <name type="scientific">Tomitella fengzijianii</name>
    <dbReference type="NCBI Taxonomy" id="2597660"/>
    <lineage>
        <taxon>Bacteria</taxon>
        <taxon>Bacillati</taxon>
        <taxon>Actinomycetota</taxon>
        <taxon>Actinomycetes</taxon>
        <taxon>Mycobacteriales</taxon>
        <taxon>Tomitella</taxon>
    </lineage>
</organism>
<dbReference type="EMBL" id="CP041765">
    <property type="protein sequence ID" value="QDQ98988.1"/>
    <property type="molecule type" value="Genomic_DNA"/>
</dbReference>